<accession>A0ABR0QME1</accession>
<evidence type="ECO:0000313" key="2">
    <source>
        <dbReference type="EMBL" id="KAK5840154.1"/>
    </source>
</evidence>
<comment type="caution">
    <text evidence="2">The sequence shown here is derived from an EMBL/GenBank/DDBJ whole genome shotgun (WGS) entry which is preliminary data.</text>
</comment>
<keyword evidence="3" id="KW-1185">Reference proteome</keyword>
<feature type="region of interest" description="Disordered" evidence="1">
    <location>
        <begin position="1"/>
        <end position="31"/>
    </location>
</feature>
<organism evidence="2 3">
    <name type="scientific">Gossypium arboreum</name>
    <name type="common">Tree cotton</name>
    <name type="synonym">Gossypium nanking</name>
    <dbReference type="NCBI Taxonomy" id="29729"/>
    <lineage>
        <taxon>Eukaryota</taxon>
        <taxon>Viridiplantae</taxon>
        <taxon>Streptophyta</taxon>
        <taxon>Embryophyta</taxon>
        <taxon>Tracheophyta</taxon>
        <taxon>Spermatophyta</taxon>
        <taxon>Magnoliopsida</taxon>
        <taxon>eudicotyledons</taxon>
        <taxon>Gunneridae</taxon>
        <taxon>Pentapetalae</taxon>
        <taxon>rosids</taxon>
        <taxon>malvids</taxon>
        <taxon>Malvales</taxon>
        <taxon>Malvaceae</taxon>
        <taxon>Malvoideae</taxon>
        <taxon>Gossypium</taxon>
    </lineage>
</organism>
<dbReference type="Proteomes" id="UP001358586">
    <property type="component" value="Chromosome 3"/>
</dbReference>
<dbReference type="EMBL" id="JARKNE010000003">
    <property type="protein sequence ID" value="KAK5840154.1"/>
    <property type="molecule type" value="Genomic_DNA"/>
</dbReference>
<name>A0ABR0QME1_GOSAR</name>
<evidence type="ECO:0000313" key="3">
    <source>
        <dbReference type="Proteomes" id="UP001358586"/>
    </source>
</evidence>
<sequence>MIISIEADVEERTNNGENSYQDVEDFSDPDVDEVPGDIDDEVQEEVKDIHGPSFNIILRNEPEGDMLNVNLDVTHASEFPKYADIVLVHRLELFYIPQMEPSTVTMQN</sequence>
<gene>
    <name evidence="2" type="ORF">PVK06_009037</name>
</gene>
<reference evidence="2 3" key="1">
    <citation type="submission" date="2023-03" db="EMBL/GenBank/DDBJ databases">
        <title>WGS of Gossypium arboreum.</title>
        <authorList>
            <person name="Yu D."/>
        </authorList>
    </citation>
    <scope>NUCLEOTIDE SEQUENCE [LARGE SCALE GENOMIC DNA]</scope>
    <source>
        <tissue evidence="2">Leaf</tissue>
    </source>
</reference>
<evidence type="ECO:0000256" key="1">
    <source>
        <dbReference type="SAM" id="MobiDB-lite"/>
    </source>
</evidence>
<protein>
    <submittedName>
        <fullName evidence="2">Uncharacterized protein</fullName>
    </submittedName>
</protein>
<feature type="compositionally biased region" description="Acidic residues" evidence="1">
    <location>
        <begin position="22"/>
        <end position="31"/>
    </location>
</feature>
<proteinExistence type="predicted"/>